<proteinExistence type="predicted"/>
<evidence type="ECO:0000313" key="2">
    <source>
        <dbReference type="EMBL" id="GEY40269.1"/>
    </source>
</evidence>
<feature type="compositionally biased region" description="Low complexity" evidence="1">
    <location>
        <begin position="37"/>
        <end position="61"/>
    </location>
</feature>
<protein>
    <submittedName>
        <fullName evidence="2">Uncharacterized protein</fullName>
    </submittedName>
</protein>
<accession>A0A699HJD3</accession>
<dbReference type="EMBL" id="BKCJ010175574">
    <property type="protein sequence ID" value="GEY40269.1"/>
    <property type="molecule type" value="Genomic_DNA"/>
</dbReference>
<reference evidence="2" key="1">
    <citation type="journal article" date="2019" name="Sci. Rep.">
        <title>Draft genome of Tanacetum cinerariifolium, the natural source of mosquito coil.</title>
        <authorList>
            <person name="Yamashiro T."/>
            <person name="Shiraishi A."/>
            <person name="Satake H."/>
            <person name="Nakayama K."/>
        </authorList>
    </citation>
    <scope>NUCLEOTIDE SEQUENCE</scope>
</reference>
<sequence length="397" mass="45312">MGESALLKRKHADQDEDHTVGSDQGKDKKRPRKYTQPSKKSSTSKESSKGTTPSKTSKFGKSVFAEEPNEEHVHGATLQRIIGSSSLQALLLPIQSGTSVDDQPKQTSFNYLVSIENDPLTFDELMATPIDFSKFAMNRLKINKLTKAHLVGPVYELLKGTCESSIELEYNIEECYKALTDQLDWENPKGNRCTFDLSKPLPLKGQPGHLTVVVEYFFNNDLEYLKSLNSERNCTTLITKTKAGRIKHWGPKRKLFYRSQLKRLSKHDVYYPLNILSVDMLLLVVQHKLFHLNGDVIVDLAVALRMLIRSLVIKKRVKDVQLGVESYQKKLNIIKPQKDFPIISAKELYTPSFDPSRVVYEDLSNQKRLIRADEPYKFSDGTLKKVCDTLHHRLLNF</sequence>
<name>A0A699HJD3_TANCI</name>
<gene>
    <name evidence="2" type="ORF">Tci_412243</name>
</gene>
<organism evidence="2">
    <name type="scientific">Tanacetum cinerariifolium</name>
    <name type="common">Dalmatian daisy</name>
    <name type="synonym">Chrysanthemum cinerariifolium</name>
    <dbReference type="NCBI Taxonomy" id="118510"/>
    <lineage>
        <taxon>Eukaryota</taxon>
        <taxon>Viridiplantae</taxon>
        <taxon>Streptophyta</taxon>
        <taxon>Embryophyta</taxon>
        <taxon>Tracheophyta</taxon>
        <taxon>Spermatophyta</taxon>
        <taxon>Magnoliopsida</taxon>
        <taxon>eudicotyledons</taxon>
        <taxon>Gunneridae</taxon>
        <taxon>Pentapetalae</taxon>
        <taxon>asterids</taxon>
        <taxon>campanulids</taxon>
        <taxon>Asterales</taxon>
        <taxon>Asteraceae</taxon>
        <taxon>Asteroideae</taxon>
        <taxon>Anthemideae</taxon>
        <taxon>Anthemidinae</taxon>
        <taxon>Tanacetum</taxon>
    </lineage>
</organism>
<feature type="region of interest" description="Disordered" evidence="1">
    <location>
        <begin position="1"/>
        <end position="61"/>
    </location>
</feature>
<evidence type="ECO:0000256" key="1">
    <source>
        <dbReference type="SAM" id="MobiDB-lite"/>
    </source>
</evidence>
<comment type="caution">
    <text evidence="2">The sequence shown here is derived from an EMBL/GenBank/DDBJ whole genome shotgun (WGS) entry which is preliminary data.</text>
</comment>
<feature type="compositionally biased region" description="Basic and acidic residues" evidence="1">
    <location>
        <begin position="17"/>
        <end position="26"/>
    </location>
</feature>
<dbReference type="AlphaFoldDB" id="A0A699HJD3"/>